<feature type="transmembrane region" description="Helical" evidence="2">
    <location>
        <begin position="112"/>
        <end position="138"/>
    </location>
</feature>
<keyword evidence="2" id="KW-0472">Membrane</keyword>
<keyword evidence="2" id="KW-1133">Transmembrane helix</keyword>
<feature type="compositionally biased region" description="Polar residues" evidence="1">
    <location>
        <begin position="219"/>
        <end position="231"/>
    </location>
</feature>
<gene>
    <name evidence="3" type="ORF">LSP00402_LOCUS7523</name>
</gene>
<dbReference type="AlphaFoldDB" id="A0A7S2XBL6"/>
<keyword evidence="2" id="KW-0812">Transmembrane</keyword>
<reference evidence="3" key="1">
    <citation type="submission" date="2021-01" db="EMBL/GenBank/DDBJ databases">
        <authorList>
            <person name="Corre E."/>
            <person name="Pelletier E."/>
            <person name="Niang G."/>
            <person name="Scheremetjew M."/>
            <person name="Finn R."/>
            <person name="Kale V."/>
            <person name="Holt S."/>
            <person name="Cochrane G."/>
            <person name="Meng A."/>
            <person name="Brown T."/>
            <person name="Cohen L."/>
        </authorList>
    </citation>
    <scope>NUCLEOTIDE SEQUENCE</scope>
    <source>
        <strain evidence="3">CCMP622</strain>
    </source>
</reference>
<sequence length="231" mass="25907">MWPSHMFVLLWNFSSAMAVPFYLALFASWYLRPFETIASDFAPLILMVVQQFVILVYRERSLWAIGHILNSVAHSPLREIISLVGMLRSTAPCLEGTFTFKRTTRSSSGCNLCNCSGLNAIIFSLWLGTLTVVAWQIIVNDHNPNIFFLHGTLTIVLTAFYLFHSVRFSSKNLDDNSRENESTTAEVEVKSEVEVRSAVALVEMPRRRSPRMVGAAKTNAKNPLSASMGLN</sequence>
<feature type="transmembrane region" description="Helical" evidence="2">
    <location>
        <begin position="144"/>
        <end position="163"/>
    </location>
</feature>
<name>A0A7S2XBL6_9EUKA</name>
<evidence type="ECO:0000256" key="2">
    <source>
        <dbReference type="SAM" id="Phobius"/>
    </source>
</evidence>
<proteinExistence type="predicted"/>
<accession>A0A7S2XBL6</accession>
<dbReference type="EMBL" id="HBHP01012110">
    <property type="protein sequence ID" value="CAD9759146.1"/>
    <property type="molecule type" value="Transcribed_RNA"/>
</dbReference>
<evidence type="ECO:0000313" key="3">
    <source>
        <dbReference type="EMBL" id="CAD9759146.1"/>
    </source>
</evidence>
<organism evidence="3">
    <name type="scientific">Lotharella oceanica</name>
    <dbReference type="NCBI Taxonomy" id="641309"/>
    <lineage>
        <taxon>Eukaryota</taxon>
        <taxon>Sar</taxon>
        <taxon>Rhizaria</taxon>
        <taxon>Cercozoa</taxon>
        <taxon>Chlorarachniophyceae</taxon>
        <taxon>Lotharella</taxon>
    </lineage>
</organism>
<protein>
    <submittedName>
        <fullName evidence="3">Uncharacterized protein</fullName>
    </submittedName>
</protein>
<feature type="region of interest" description="Disordered" evidence="1">
    <location>
        <begin position="209"/>
        <end position="231"/>
    </location>
</feature>
<evidence type="ECO:0000256" key="1">
    <source>
        <dbReference type="SAM" id="MobiDB-lite"/>
    </source>
</evidence>
<feature type="transmembrane region" description="Helical" evidence="2">
    <location>
        <begin position="37"/>
        <end position="57"/>
    </location>
</feature>
<feature type="transmembrane region" description="Helical" evidence="2">
    <location>
        <begin position="7"/>
        <end position="31"/>
    </location>
</feature>